<comment type="similarity">
    <text evidence="1 4">Belongs to the bacterial flagellin family.</text>
</comment>
<evidence type="ECO:0000259" key="7">
    <source>
        <dbReference type="Pfam" id="PF00700"/>
    </source>
</evidence>
<dbReference type="AlphaFoldDB" id="A0A2G6JPM1"/>
<comment type="caution">
    <text evidence="8">The sequence shown here is derived from an EMBL/GenBank/DDBJ whole genome shotgun (WGS) entry which is preliminary data.</text>
</comment>
<keyword evidence="8" id="KW-0282">Flagellum</keyword>
<evidence type="ECO:0000256" key="1">
    <source>
        <dbReference type="ARBA" id="ARBA00005709"/>
    </source>
</evidence>
<dbReference type="Pfam" id="PF00669">
    <property type="entry name" value="Flagellin_N"/>
    <property type="match status" value="1"/>
</dbReference>
<keyword evidence="5" id="KW-0175">Coiled coil</keyword>
<dbReference type="PRINTS" id="PR00207">
    <property type="entry name" value="FLAGELLIN"/>
</dbReference>
<feature type="domain" description="Flagellin N-terminal" evidence="6">
    <location>
        <begin position="5"/>
        <end position="141"/>
    </location>
</feature>
<dbReference type="InterPro" id="IPR010810">
    <property type="entry name" value="Flagellin_hook_IN_motif"/>
</dbReference>
<dbReference type="InterPro" id="IPR042187">
    <property type="entry name" value="Flagellin_C_sub2"/>
</dbReference>
<comment type="function">
    <text evidence="4">Flagellin is the subunit protein which polymerizes to form the filaments of bacterial flagella.</text>
</comment>
<accession>A0A2G6JPM1</accession>
<dbReference type="GO" id="GO:0005198">
    <property type="term" value="F:structural molecule activity"/>
    <property type="evidence" value="ECO:0007669"/>
    <property type="project" value="UniProtKB-UniRule"/>
</dbReference>
<gene>
    <name evidence="8" type="ORF">CSA60_03235</name>
</gene>
<evidence type="ECO:0000256" key="4">
    <source>
        <dbReference type="RuleBase" id="RU362073"/>
    </source>
</evidence>
<keyword evidence="3 4" id="KW-0975">Bacterial flagellum</keyword>
<proteinExistence type="inferred from homology"/>
<dbReference type="Gene3D" id="3.30.70.2120">
    <property type="match status" value="2"/>
</dbReference>
<reference evidence="8 9" key="1">
    <citation type="submission" date="2017-10" db="EMBL/GenBank/DDBJ databases">
        <title>Novel microbial diversity and functional potential in the marine mammal oral microbiome.</title>
        <authorList>
            <person name="Dudek N.K."/>
            <person name="Sun C.L."/>
            <person name="Burstein D."/>
            <person name="Kantor R.S."/>
            <person name="Aliaga Goltsman D.S."/>
            <person name="Bik E.M."/>
            <person name="Thomas B.C."/>
            <person name="Banfield J.F."/>
            <person name="Relman D.A."/>
        </authorList>
    </citation>
    <scope>NUCLEOTIDE SEQUENCE [LARGE SCALE GENOMIC DNA]</scope>
    <source>
        <strain evidence="8">DOLJORAL78_47_21</strain>
    </source>
</reference>
<name>A0A2G6JPM1_NEPCE</name>
<evidence type="ECO:0000313" key="8">
    <source>
        <dbReference type="EMBL" id="PIE24572.1"/>
    </source>
</evidence>
<dbReference type="PANTHER" id="PTHR42792:SF2">
    <property type="entry name" value="FLAGELLIN"/>
    <property type="match status" value="1"/>
</dbReference>
<sequence>MAMVINSNIQSLNAQRNLMITQGEQSQAMERLTSGKRINSAGDDAAGLSITNRMTSQVRGLDQAIRNANDGISLIQTAEGALDETTNILQRMRELSIQSANGTYDQSNRGTLNAEVQQLKAEMDRIADTTAFNGQKILDGSLGNVALQVGSEANETIALKIGEMNTSRLGGNNADVVGTASSDTDLSDGLAIAGASVTINNQSITQAEFAAVTNLNDLNTLFAEKVEGVEVSAYAELQATATGDGILASGESITMTTKNADGTSTSYVVSDTNSLEELASEINRVTGGNITATIAKDADGNNKLSLGASNVESLTLTETGTGAALDALGIGTGSTAQFALTLNDTNAANGGISVSYATAADADVLGIDARTSTSVTGQGAAAAATADGDIVINNVKIAATAGGTQAELVAAINDKASETGVFASTSGGELTLSAEAGKQISVELTATGAGATGLQATNSSDYFGGSVASIDISTAAGAQKAIDVIDNALEQINSTRGDLGAINNRLDFTVNNLSNVSENVAAARSRIEDADFAKESANLSRAQVLQQAGTAMLAQANAAPQQVLSLLQ</sequence>
<dbReference type="GO" id="GO:0009288">
    <property type="term" value="C:bacterial-type flagellum"/>
    <property type="evidence" value="ECO:0007669"/>
    <property type="project" value="UniProtKB-SubCell"/>
</dbReference>
<dbReference type="InterPro" id="IPR001029">
    <property type="entry name" value="Flagellin_N"/>
</dbReference>
<dbReference type="InterPro" id="IPR001492">
    <property type="entry name" value="Flagellin"/>
</dbReference>
<dbReference type="EMBL" id="PDSH01000016">
    <property type="protein sequence ID" value="PIE24572.1"/>
    <property type="molecule type" value="Genomic_DNA"/>
</dbReference>
<comment type="subcellular location">
    <subcellularLocation>
        <location evidence="4">Secreted</location>
    </subcellularLocation>
    <subcellularLocation>
        <location evidence="4">Bacterial flagellum</location>
    </subcellularLocation>
</comment>
<evidence type="ECO:0000256" key="3">
    <source>
        <dbReference type="ARBA" id="ARBA00023143"/>
    </source>
</evidence>
<evidence type="ECO:0000256" key="5">
    <source>
        <dbReference type="SAM" id="Coils"/>
    </source>
</evidence>
<dbReference type="Gene3D" id="1.20.1330.10">
    <property type="entry name" value="f41 fragment of flagellin, N-terminal domain"/>
    <property type="match status" value="2"/>
</dbReference>
<evidence type="ECO:0000256" key="2">
    <source>
        <dbReference type="ARBA" id="ARBA00022525"/>
    </source>
</evidence>
<dbReference type="Pfam" id="PF07196">
    <property type="entry name" value="Flagellin_IN"/>
    <property type="match status" value="1"/>
</dbReference>
<organism evidence="8 9">
    <name type="scientific">Neptuniibacter caesariensis</name>
    <dbReference type="NCBI Taxonomy" id="207954"/>
    <lineage>
        <taxon>Bacteria</taxon>
        <taxon>Pseudomonadati</taxon>
        <taxon>Pseudomonadota</taxon>
        <taxon>Gammaproteobacteria</taxon>
        <taxon>Oceanospirillales</taxon>
        <taxon>Oceanospirillaceae</taxon>
        <taxon>Neptuniibacter</taxon>
    </lineage>
</organism>
<feature type="coiled-coil region" evidence="5">
    <location>
        <begin position="75"/>
        <end position="129"/>
    </location>
</feature>
<evidence type="ECO:0000313" key="9">
    <source>
        <dbReference type="Proteomes" id="UP000243469"/>
    </source>
</evidence>
<keyword evidence="8" id="KW-0966">Cell projection</keyword>
<dbReference type="PANTHER" id="PTHR42792">
    <property type="entry name" value="FLAGELLIN"/>
    <property type="match status" value="1"/>
</dbReference>
<keyword evidence="2 4" id="KW-0964">Secreted</keyword>
<dbReference type="Gene3D" id="6.10.10.10">
    <property type="entry name" value="Flagellar export chaperone, C-terminal domain"/>
    <property type="match status" value="1"/>
</dbReference>
<dbReference type="Pfam" id="PF00700">
    <property type="entry name" value="Flagellin_C"/>
    <property type="match status" value="1"/>
</dbReference>
<evidence type="ECO:0000259" key="6">
    <source>
        <dbReference type="Pfam" id="PF00669"/>
    </source>
</evidence>
<feature type="domain" description="Flagellin C-terminal" evidence="7">
    <location>
        <begin position="482"/>
        <end position="567"/>
    </location>
</feature>
<dbReference type="SUPFAM" id="SSF64518">
    <property type="entry name" value="Phase 1 flagellin"/>
    <property type="match status" value="1"/>
</dbReference>
<dbReference type="GO" id="GO:0005576">
    <property type="term" value="C:extracellular region"/>
    <property type="evidence" value="ECO:0007669"/>
    <property type="project" value="UniProtKB-SubCell"/>
</dbReference>
<protein>
    <recommendedName>
        <fullName evidence="4">Flagellin</fullName>
    </recommendedName>
</protein>
<keyword evidence="8" id="KW-0969">Cilium</keyword>
<dbReference type="Proteomes" id="UP000243469">
    <property type="component" value="Unassembled WGS sequence"/>
</dbReference>
<dbReference type="InterPro" id="IPR046358">
    <property type="entry name" value="Flagellin_C"/>
</dbReference>